<comment type="similarity">
    <text evidence="2 12">Belongs to the RNA methyltransferase RsmE family.</text>
</comment>
<dbReference type="EC" id="2.1.1.193" evidence="3 12"/>
<dbReference type="InterPro" id="IPR015947">
    <property type="entry name" value="PUA-like_sf"/>
</dbReference>
<dbReference type="GO" id="GO:0070042">
    <property type="term" value="F:rRNA (uridine-N3-)-methyltransferase activity"/>
    <property type="evidence" value="ECO:0007669"/>
    <property type="project" value="TreeGrafter"/>
</dbReference>
<dbReference type="Proteomes" id="UP000252357">
    <property type="component" value="Unassembled WGS sequence"/>
</dbReference>
<dbReference type="AlphaFoldDB" id="A0A368L1B6"/>
<dbReference type="Pfam" id="PF20260">
    <property type="entry name" value="PUA_4"/>
    <property type="match status" value="1"/>
</dbReference>
<dbReference type="InterPro" id="IPR029026">
    <property type="entry name" value="tRNA_m1G_MTases_N"/>
</dbReference>
<dbReference type="InterPro" id="IPR029028">
    <property type="entry name" value="Alpha/beta_knot_MTases"/>
</dbReference>
<evidence type="ECO:0000256" key="12">
    <source>
        <dbReference type="PIRNR" id="PIRNR015601"/>
    </source>
</evidence>
<evidence type="ECO:0000256" key="5">
    <source>
        <dbReference type="ARBA" id="ARBA00022490"/>
    </source>
</evidence>
<comment type="caution">
    <text evidence="15">The sequence shown here is derived from an EMBL/GenBank/DDBJ whole genome shotgun (WGS) entry which is preliminary data.</text>
</comment>
<dbReference type="RefSeq" id="WP_114402826.1">
    <property type="nucleotide sequence ID" value="NZ_QPGB01000003.1"/>
</dbReference>
<keyword evidence="5 12" id="KW-0963">Cytoplasm</keyword>
<evidence type="ECO:0000256" key="9">
    <source>
        <dbReference type="ARBA" id="ARBA00022691"/>
    </source>
</evidence>
<protein>
    <recommendedName>
        <fullName evidence="4 12">Ribosomal RNA small subunit methyltransferase E</fullName>
        <ecNumber evidence="3 12">2.1.1.193</ecNumber>
    </recommendedName>
</protein>
<evidence type="ECO:0000256" key="3">
    <source>
        <dbReference type="ARBA" id="ARBA00012328"/>
    </source>
</evidence>
<dbReference type="PIRSF" id="PIRSF015601">
    <property type="entry name" value="MTase_slr0722"/>
    <property type="match status" value="1"/>
</dbReference>
<keyword evidence="8 12" id="KW-0808">Transferase</keyword>
<dbReference type="Pfam" id="PF04452">
    <property type="entry name" value="Methyltrans_RNA"/>
    <property type="match status" value="1"/>
</dbReference>
<dbReference type="NCBIfam" id="TIGR00046">
    <property type="entry name" value="RsmE family RNA methyltransferase"/>
    <property type="match status" value="1"/>
</dbReference>
<keyword evidence="7 12" id="KW-0489">Methyltransferase</keyword>
<keyword evidence="6 12" id="KW-0698">rRNA processing</keyword>
<feature type="domain" description="Ribosomal RNA small subunit methyltransferase E methyltransferase" evidence="13">
    <location>
        <begin position="73"/>
        <end position="253"/>
    </location>
</feature>
<dbReference type="PANTHER" id="PTHR30027">
    <property type="entry name" value="RIBOSOMAL RNA SMALL SUBUNIT METHYLTRANSFERASE E"/>
    <property type="match status" value="1"/>
</dbReference>
<dbReference type="PANTHER" id="PTHR30027:SF3">
    <property type="entry name" value="16S RRNA (URACIL(1498)-N(3))-METHYLTRANSFERASE"/>
    <property type="match status" value="1"/>
</dbReference>
<organism evidence="15 16">
    <name type="scientific">Parvibium lacunae</name>
    <dbReference type="NCBI Taxonomy" id="1888893"/>
    <lineage>
        <taxon>Bacteria</taxon>
        <taxon>Pseudomonadati</taxon>
        <taxon>Pseudomonadota</taxon>
        <taxon>Betaproteobacteria</taxon>
        <taxon>Burkholderiales</taxon>
        <taxon>Alcaligenaceae</taxon>
        <taxon>Parvibium</taxon>
    </lineage>
</organism>
<name>A0A368L1B6_9BURK</name>
<dbReference type="InterPro" id="IPR046886">
    <property type="entry name" value="RsmE_MTase_dom"/>
</dbReference>
<dbReference type="InterPro" id="IPR046887">
    <property type="entry name" value="RsmE_PUA-like"/>
</dbReference>
<comment type="function">
    <text evidence="10 12">Specifically methylates the N3 position of the uracil ring of uridine 1498 (m3U1498) in 16S rRNA. Acts on the fully assembled 30S ribosomal subunit.</text>
</comment>
<dbReference type="GO" id="GO:0005737">
    <property type="term" value="C:cytoplasm"/>
    <property type="evidence" value="ECO:0007669"/>
    <property type="project" value="UniProtKB-SubCell"/>
</dbReference>
<gene>
    <name evidence="15" type="ORF">DU000_07705</name>
</gene>
<evidence type="ECO:0000259" key="13">
    <source>
        <dbReference type="Pfam" id="PF04452"/>
    </source>
</evidence>
<accession>A0A368L1B6</accession>
<evidence type="ECO:0000256" key="11">
    <source>
        <dbReference type="ARBA" id="ARBA00047944"/>
    </source>
</evidence>
<evidence type="ECO:0000256" key="4">
    <source>
        <dbReference type="ARBA" id="ARBA00013673"/>
    </source>
</evidence>
<dbReference type="CDD" id="cd18084">
    <property type="entry name" value="RsmE-like"/>
    <property type="match status" value="1"/>
</dbReference>
<evidence type="ECO:0000256" key="1">
    <source>
        <dbReference type="ARBA" id="ARBA00004496"/>
    </source>
</evidence>
<dbReference type="InterPro" id="IPR006700">
    <property type="entry name" value="RsmE"/>
</dbReference>
<dbReference type="SUPFAM" id="SSF88697">
    <property type="entry name" value="PUA domain-like"/>
    <property type="match status" value="1"/>
</dbReference>
<evidence type="ECO:0000313" key="15">
    <source>
        <dbReference type="EMBL" id="RCS57345.1"/>
    </source>
</evidence>
<dbReference type="GO" id="GO:0070475">
    <property type="term" value="P:rRNA base methylation"/>
    <property type="evidence" value="ECO:0007669"/>
    <property type="project" value="TreeGrafter"/>
</dbReference>
<evidence type="ECO:0000256" key="10">
    <source>
        <dbReference type="ARBA" id="ARBA00025699"/>
    </source>
</evidence>
<evidence type="ECO:0000256" key="7">
    <source>
        <dbReference type="ARBA" id="ARBA00022603"/>
    </source>
</evidence>
<sequence length="259" mass="28203">MPRFYLPQLPSIGTEISLPETVFHHAVRVLRLRVGDTLAVFDGEGREGLVELRHVQKQQATGQLLSLVEHSRESPLSLHLVQGLCSAEKMDWIIEKAVELGVQSITPLLTEKSTLRIDGERALRKRQHWQDIMVSACGQCGRNQLPQLQPITRFSDWVAAPASGWLTANESSQANRILVLSPRATTRLSALQLIPTQTISLVVGPEGGLSPQEEAQLLAAPLRASGCLPEAIQLGPRILRTETAGLAVLAALQVSLGDC</sequence>
<dbReference type="EMBL" id="QPGB01000003">
    <property type="protein sequence ID" value="RCS57345.1"/>
    <property type="molecule type" value="Genomic_DNA"/>
</dbReference>
<keyword evidence="16" id="KW-1185">Reference proteome</keyword>
<feature type="domain" description="Ribosomal RNA small subunit methyltransferase E PUA-like" evidence="14">
    <location>
        <begin position="19"/>
        <end position="64"/>
    </location>
</feature>
<evidence type="ECO:0000256" key="8">
    <source>
        <dbReference type="ARBA" id="ARBA00022679"/>
    </source>
</evidence>
<proteinExistence type="inferred from homology"/>
<dbReference type="NCBIfam" id="NF008692">
    <property type="entry name" value="PRK11713.1-5"/>
    <property type="match status" value="1"/>
</dbReference>
<comment type="catalytic activity">
    <reaction evidence="11 12">
        <text>uridine(1498) in 16S rRNA + S-adenosyl-L-methionine = N(3)-methyluridine(1498) in 16S rRNA + S-adenosyl-L-homocysteine + H(+)</text>
        <dbReference type="Rhea" id="RHEA:42920"/>
        <dbReference type="Rhea" id="RHEA-COMP:10283"/>
        <dbReference type="Rhea" id="RHEA-COMP:10284"/>
        <dbReference type="ChEBI" id="CHEBI:15378"/>
        <dbReference type="ChEBI" id="CHEBI:57856"/>
        <dbReference type="ChEBI" id="CHEBI:59789"/>
        <dbReference type="ChEBI" id="CHEBI:65315"/>
        <dbReference type="ChEBI" id="CHEBI:74502"/>
        <dbReference type="EC" id="2.1.1.193"/>
    </reaction>
</comment>
<keyword evidence="9 12" id="KW-0949">S-adenosyl-L-methionine</keyword>
<reference evidence="15 16" key="1">
    <citation type="journal article" date="2018" name="Int. J. Syst. Evol. Microbiol.">
        <title>Parvibium lacunae gen. nov., sp. nov., a new member of the family Alcaligenaceae isolated from a freshwater pond.</title>
        <authorList>
            <person name="Chen W.M."/>
            <person name="Xie P.B."/>
            <person name="Hsu M.Y."/>
            <person name="Sheu S.Y."/>
        </authorList>
    </citation>
    <scope>NUCLEOTIDE SEQUENCE [LARGE SCALE GENOMIC DNA]</scope>
    <source>
        <strain evidence="15 16">KMB9</strain>
    </source>
</reference>
<dbReference type="Gene3D" id="3.40.1280.10">
    <property type="match status" value="1"/>
</dbReference>
<dbReference type="Gene3D" id="2.40.240.20">
    <property type="entry name" value="Hypothetical PUA domain-like, domain 1"/>
    <property type="match status" value="1"/>
</dbReference>
<evidence type="ECO:0000256" key="2">
    <source>
        <dbReference type="ARBA" id="ARBA00005528"/>
    </source>
</evidence>
<evidence type="ECO:0000256" key="6">
    <source>
        <dbReference type="ARBA" id="ARBA00022552"/>
    </source>
</evidence>
<comment type="subcellular location">
    <subcellularLocation>
        <location evidence="1 12">Cytoplasm</location>
    </subcellularLocation>
</comment>
<evidence type="ECO:0000313" key="16">
    <source>
        <dbReference type="Proteomes" id="UP000252357"/>
    </source>
</evidence>
<evidence type="ECO:0000259" key="14">
    <source>
        <dbReference type="Pfam" id="PF20260"/>
    </source>
</evidence>
<dbReference type="OrthoDB" id="9815641at2"/>
<dbReference type="SUPFAM" id="SSF75217">
    <property type="entry name" value="alpha/beta knot"/>
    <property type="match status" value="1"/>
</dbReference>